<reference evidence="2 3" key="1">
    <citation type="submission" date="2022-02" db="EMBL/GenBank/DDBJ databases">
        <title>The genome sequence of Shewanella sp. 3B26.</title>
        <authorList>
            <person name="Du J."/>
        </authorList>
    </citation>
    <scope>NUCLEOTIDE SEQUENCE [LARGE SCALE GENOMIC DNA]</scope>
    <source>
        <strain evidence="2 3">3B26</strain>
    </source>
</reference>
<organism evidence="2 3">
    <name type="scientific">Shewanella zhuhaiensis</name>
    <dbReference type="NCBI Taxonomy" id="2919576"/>
    <lineage>
        <taxon>Bacteria</taxon>
        <taxon>Pseudomonadati</taxon>
        <taxon>Pseudomonadota</taxon>
        <taxon>Gammaproteobacteria</taxon>
        <taxon>Alteromonadales</taxon>
        <taxon>Shewanellaceae</taxon>
        <taxon>Shewanella</taxon>
    </lineage>
</organism>
<evidence type="ECO:0000256" key="1">
    <source>
        <dbReference type="SAM" id="Phobius"/>
    </source>
</evidence>
<dbReference type="AlphaFoldDB" id="A0AAJ1BEV1"/>
<comment type="caution">
    <text evidence="2">The sequence shown here is derived from an EMBL/GenBank/DDBJ whole genome shotgun (WGS) entry which is preliminary data.</text>
</comment>
<protein>
    <submittedName>
        <fullName evidence="2">Uncharacterized protein</fullName>
    </submittedName>
</protein>
<name>A0AAJ1BEV1_9GAMM</name>
<accession>A0AAJ1BEV1</accession>
<dbReference type="RefSeq" id="WP_240589990.1">
    <property type="nucleotide sequence ID" value="NZ_JAKUDL010000001.1"/>
</dbReference>
<keyword evidence="1" id="KW-1133">Transmembrane helix</keyword>
<sequence>MKDSPHSALSPELKQEMDSLYRQGAREIPPARLDEEIRSLALRHLDTHQQPAVKRQGVRRFPYVISTAASLMLLVSLVLINPRFSFFGDNLPVPAESDMMGTAPAALQESAPEAASGAQSAPAPAMMKMAPRQETMQMAAPANTDPAADALLQGDIDSRLDAIAAAIDAGDTVLARELIDTLELGRDKLTEAQRQRLDALARVVAN</sequence>
<feature type="transmembrane region" description="Helical" evidence="1">
    <location>
        <begin position="61"/>
        <end position="80"/>
    </location>
</feature>
<keyword evidence="1" id="KW-0812">Transmembrane</keyword>
<evidence type="ECO:0000313" key="2">
    <source>
        <dbReference type="EMBL" id="MCH4293469.1"/>
    </source>
</evidence>
<evidence type="ECO:0000313" key="3">
    <source>
        <dbReference type="Proteomes" id="UP001297581"/>
    </source>
</evidence>
<gene>
    <name evidence="2" type="ORF">MJ923_04025</name>
</gene>
<proteinExistence type="predicted"/>
<keyword evidence="1" id="KW-0472">Membrane</keyword>
<dbReference type="EMBL" id="JAKUDL010000001">
    <property type="protein sequence ID" value="MCH4293469.1"/>
    <property type="molecule type" value="Genomic_DNA"/>
</dbReference>
<keyword evidence="3" id="KW-1185">Reference proteome</keyword>
<dbReference type="Proteomes" id="UP001297581">
    <property type="component" value="Unassembled WGS sequence"/>
</dbReference>